<accession>A0A9Q3WM99</accession>
<gene>
    <name evidence="6" type="ORF">KBY27_11230</name>
</gene>
<dbReference type="PANTHER" id="PTHR30483">
    <property type="entry name" value="LEUCINE-SPECIFIC-BINDING PROTEIN"/>
    <property type="match status" value="1"/>
</dbReference>
<dbReference type="Pfam" id="PF13458">
    <property type="entry name" value="Peripla_BP_6"/>
    <property type="match status" value="1"/>
</dbReference>
<dbReference type="CDD" id="cd06328">
    <property type="entry name" value="PBP1_SBP-like"/>
    <property type="match status" value="1"/>
</dbReference>
<sequence>MKRILCAGAVSVLALASAAAADIKIAHVYGKTGPFEAYAKQSHDGLMLGLEYATGGSMEINGEKIVVIEKDTQLKPENGKALLEEAYGDDEVDLAVGPVSSGVALAMLPVAEEYEKVLIVEPAVADSITGANWNRYIFRTGRNSSQDAVSNAIALAGENVHIATLAQDYAFGRDGIAAFKEALEGAGSGIVHEEYVPTDTTDFTAAAERIFNAMKDLDGEKRLFIIWAGGGNPMGKIQAMDPSRFGIEIATGGNILAAMAAYKDFPGMQGATYYYYEIPQNPVNDWLVKTHQDRFGTPPDFFTAGGMAAGIAVVEAIKKAGGTDTEALISAMEGMEWETPKGKMMFRPEDHQAMQSMYHFKIKVDPNVEWAIPELVRELTIDDLPIPIRNN</sequence>
<evidence type="ECO:0000256" key="3">
    <source>
        <dbReference type="ARBA" id="ARBA00022970"/>
    </source>
</evidence>
<evidence type="ECO:0000313" key="6">
    <source>
        <dbReference type="EMBL" id="MCE8538027.1"/>
    </source>
</evidence>
<keyword evidence="2 4" id="KW-0732">Signal</keyword>
<reference evidence="6" key="1">
    <citation type="journal article" date="2021" name="Environ. Microbiol.">
        <title>Cryptic niche differentiation of novel sediment ecotypes of Rugeria pomeroyi correlates with nitrate respiration.</title>
        <authorList>
            <person name="Lin X."/>
            <person name="McNichol J."/>
            <person name="Chu X."/>
            <person name="Qian Y."/>
            <person name="Luo H."/>
        </authorList>
    </citation>
    <scope>NUCLEOTIDE SEQUENCE</scope>
    <source>
        <strain evidence="6">SZCCDBB064</strain>
    </source>
</reference>
<protein>
    <submittedName>
        <fullName evidence="6">Substrate-binding domain-containing protein</fullName>
    </submittedName>
</protein>
<dbReference type="InterPro" id="IPR028082">
    <property type="entry name" value="Peripla_BP_I"/>
</dbReference>
<dbReference type="EMBL" id="JAGQAF010000006">
    <property type="protein sequence ID" value="MCE8538027.1"/>
    <property type="molecule type" value="Genomic_DNA"/>
</dbReference>
<dbReference type="PANTHER" id="PTHR30483:SF6">
    <property type="entry name" value="PERIPLASMIC BINDING PROTEIN OF ABC TRANSPORTER FOR NATURAL AMINO ACIDS"/>
    <property type="match status" value="1"/>
</dbReference>
<evidence type="ECO:0000256" key="4">
    <source>
        <dbReference type="SAM" id="SignalP"/>
    </source>
</evidence>
<keyword evidence="3" id="KW-0813">Transport</keyword>
<dbReference type="Gene3D" id="3.40.50.2300">
    <property type="match status" value="2"/>
</dbReference>
<dbReference type="AlphaFoldDB" id="A0A9Q3WM99"/>
<dbReference type="SUPFAM" id="SSF53822">
    <property type="entry name" value="Periplasmic binding protein-like I"/>
    <property type="match status" value="1"/>
</dbReference>
<evidence type="ECO:0000313" key="7">
    <source>
        <dbReference type="Proteomes" id="UP000813672"/>
    </source>
</evidence>
<organism evidence="6 7">
    <name type="scientific">Ruegeria pomeroyi</name>
    <dbReference type="NCBI Taxonomy" id="89184"/>
    <lineage>
        <taxon>Bacteria</taxon>
        <taxon>Pseudomonadati</taxon>
        <taxon>Pseudomonadota</taxon>
        <taxon>Alphaproteobacteria</taxon>
        <taxon>Rhodobacterales</taxon>
        <taxon>Roseobacteraceae</taxon>
        <taxon>Ruegeria</taxon>
    </lineage>
</organism>
<keyword evidence="3" id="KW-0029">Amino-acid transport</keyword>
<name>A0A9Q3WM99_9RHOB</name>
<dbReference type="InterPro" id="IPR028081">
    <property type="entry name" value="Leu-bd"/>
</dbReference>
<dbReference type="GO" id="GO:0006865">
    <property type="term" value="P:amino acid transport"/>
    <property type="evidence" value="ECO:0007669"/>
    <property type="project" value="UniProtKB-KW"/>
</dbReference>
<dbReference type="InterPro" id="IPR051010">
    <property type="entry name" value="BCAA_transport"/>
</dbReference>
<feature type="chain" id="PRO_5040398528" evidence="4">
    <location>
        <begin position="22"/>
        <end position="391"/>
    </location>
</feature>
<dbReference type="Proteomes" id="UP000813672">
    <property type="component" value="Unassembled WGS sequence"/>
</dbReference>
<dbReference type="RefSeq" id="WP_234219847.1">
    <property type="nucleotide sequence ID" value="NZ_JAGQAF010000006.1"/>
</dbReference>
<feature type="signal peptide" evidence="4">
    <location>
        <begin position="1"/>
        <end position="21"/>
    </location>
</feature>
<evidence type="ECO:0000259" key="5">
    <source>
        <dbReference type="Pfam" id="PF13458"/>
    </source>
</evidence>
<feature type="domain" description="Leucine-binding protein" evidence="5">
    <location>
        <begin position="23"/>
        <end position="363"/>
    </location>
</feature>
<evidence type="ECO:0000256" key="2">
    <source>
        <dbReference type="ARBA" id="ARBA00022729"/>
    </source>
</evidence>
<evidence type="ECO:0000256" key="1">
    <source>
        <dbReference type="ARBA" id="ARBA00010062"/>
    </source>
</evidence>
<comment type="caution">
    <text evidence="6">The sequence shown here is derived from an EMBL/GenBank/DDBJ whole genome shotgun (WGS) entry which is preliminary data.</text>
</comment>
<comment type="similarity">
    <text evidence="1">Belongs to the leucine-binding protein family.</text>
</comment>
<proteinExistence type="inferred from homology"/>